<evidence type="ECO:0000313" key="5">
    <source>
        <dbReference type="EMBL" id="MSE21132.1"/>
    </source>
</evidence>
<name>A0A844EED4_9LACO</name>
<evidence type="ECO:0000313" key="6">
    <source>
        <dbReference type="Proteomes" id="UP000491237"/>
    </source>
</evidence>
<dbReference type="AlphaFoldDB" id="A0A844EED4"/>
<dbReference type="GO" id="GO:0005886">
    <property type="term" value="C:plasma membrane"/>
    <property type="evidence" value="ECO:0007669"/>
    <property type="project" value="TreeGrafter"/>
</dbReference>
<keyword evidence="2" id="KW-0547">Nucleotide-binding</keyword>
<keyword evidence="1" id="KW-0813">Transport</keyword>
<dbReference type="SUPFAM" id="SSF52540">
    <property type="entry name" value="P-loop containing nucleoside triphosphate hydrolases"/>
    <property type="match status" value="1"/>
</dbReference>
<proteinExistence type="predicted"/>
<sequence length="50" mass="5285">MSTLLKVDNVVKNFSGLTAVSNVSMYLDTNELVALIGPNGAGKTTLFNLL</sequence>
<dbReference type="InterPro" id="IPR051120">
    <property type="entry name" value="ABC_AA/LPS_Transport"/>
</dbReference>
<dbReference type="PANTHER" id="PTHR45772">
    <property type="entry name" value="CONSERVED COMPONENT OF ABC TRANSPORTER FOR NATURAL AMINO ACIDS-RELATED"/>
    <property type="match status" value="1"/>
</dbReference>
<evidence type="ECO:0000256" key="3">
    <source>
        <dbReference type="ARBA" id="ARBA00022840"/>
    </source>
</evidence>
<accession>A0A844EED4</accession>
<dbReference type="Proteomes" id="UP000491237">
    <property type="component" value="Unassembled WGS sequence"/>
</dbReference>
<dbReference type="Gene3D" id="3.40.50.300">
    <property type="entry name" value="P-loop containing nucleotide triphosphate hydrolases"/>
    <property type="match status" value="1"/>
</dbReference>
<dbReference type="RefSeq" id="WP_301518348.1">
    <property type="nucleotide sequence ID" value="NZ_JAKDWE010000272.1"/>
</dbReference>
<evidence type="ECO:0000259" key="4">
    <source>
        <dbReference type="Pfam" id="PF00005"/>
    </source>
</evidence>
<dbReference type="PANTHER" id="PTHR45772:SF9">
    <property type="entry name" value="CONSERVED COMPONENT OF ABC TRANSPORTER FOR NATURAL AMINO ACIDS"/>
    <property type="match status" value="1"/>
</dbReference>
<dbReference type="Pfam" id="PF00005">
    <property type="entry name" value="ABC_tran"/>
    <property type="match status" value="1"/>
</dbReference>
<organism evidence="5 6">
    <name type="scientific">Lentilactobacillus parabuchneri</name>
    <dbReference type="NCBI Taxonomy" id="152331"/>
    <lineage>
        <taxon>Bacteria</taxon>
        <taxon>Bacillati</taxon>
        <taxon>Bacillota</taxon>
        <taxon>Bacilli</taxon>
        <taxon>Lactobacillales</taxon>
        <taxon>Lactobacillaceae</taxon>
        <taxon>Lentilactobacillus</taxon>
    </lineage>
</organism>
<dbReference type="GO" id="GO:0005524">
    <property type="term" value="F:ATP binding"/>
    <property type="evidence" value="ECO:0007669"/>
    <property type="project" value="UniProtKB-KW"/>
</dbReference>
<evidence type="ECO:0000256" key="1">
    <source>
        <dbReference type="ARBA" id="ARBA00022448"/>
    </source>
</evidence>
<comment type="caution">
    <text evidence="5">The sequence shown here is derived from an EMBL/GenBank/DDBJ whole genome shotgun (WGS) entry which is preliminary data.</text>
</comment>
<dbReference type="EMBL" id="WKKY01000280">
    <property type="protein sequence ID" value="MSE21132.1"/>
    <property type="molecule type" value="Genomic_DNA"/>
</dbReference>
<gene>
    <name evidence="5" type="ORF">GKC44_07720</name>
</gene>
<keyword evidence="3 5" id="KW-0067">ATP-binding</keyword>
<dbReference type="GO" id="GO:0016887">
    <property type="term" value="F:ATP hydrolysis activity"/>
    <property type="evidence" value="ECO:0007669"/>
    <property type="project" value="InterPro"/>
</dbReference>
<dbReference type="InterPro" id="IPR003439">
    <property type="entry name" value="ABC_transporter-like_ATP-bd"/>
</dbReference>
<dbReference type="InterPro" id="IPR027417">
    <property type="entry name" value="P-loop_NTPase"/>
</dbReference>
<feature type="non-terminal residue" evidence="5">
    <location>
        <position position="50"/>
    </location>
</feature>
<feature type="domain" description="ABC transporter" evidence="4">
    <location>
        <begin position="21"/>
        <end position="50"/>
    </location>
</feature>
<reference evidence="5 6" key="1">
    <citation type="submission" date="2019-11" db="EMBL/GenBank/DDBJ databases">
        <title>Draft Genome Sequence of Plant Growth-Promoting Rhizosphere-Associated Bacteria.</title>
        <authorList>
            <person name="Vasilyev I.Y."/>
            <person name="Radchenko V."/>
            <person name="Ilnitskaya E.V."/>
        </authorList>
    </citation>
    <scope>NUCLEOTIDE SEQUENCE [LARGE SCALE GENOMIC DNA]</scope>
    <source>
        <strain evidence="5 6">VRA_07sq_f</strain>
    </source>
</reference>
<evidence type="ECO:0000256" key="2">
    <source>
        <dbReference type="ARBA" id="ARBA00022741"/>
    </source>
</evidence>
<protein>
    <submittedName>
        <fullName evidence="5">ATP-binding cassette domain-containing protein</fullName>
    </submittedName>
</protein>